<reference evidence="9" key="1">
    <citation type="submission" date="2015-12" db="EMBL/GenBank/DDBJ databases">
        <title>Update maize B73 reference genome by single molecule sequencing technologies.</title>
        <authorList>
            <consortium name="Maize Genome Sequencing Project"/>
            <person name="Ware D."/>
        </authorList>
    </citation>
    <scope>NUCLEOTIDE SEQUENCE</scope>
    <source>
        <tissue evidence="9">Seedling</tissue>
    </source>
</reference>
<dbReference type="Gene3D" id="1.25.40.10">
    <property type="entry name" value="Tetratricopeptide repeat domain"/>
    <property type="match status" value="1"/>
</dbReference>
<dbReference type="GO" id="GO:0005777">
    <property type="term" value="C:peroxisome"/>
    <property type="evidence" value="ECO:0007669"/>
    <property type="project" value="UniProtKB-SubCell"/>
</dbReference>
<evidence type="ECO:0000313" key="9">
    <source>
        <dbReference type="EMBL" id="AQK58208.1"/>
    </source>
</evidence>
<dbReference type="PANTHER" id="PTHR10130">
    <property type="entry name" value="PEROXISOMAL TARGETING SIGNAL 1 RECEPTOR PEX5"/>
    <property type="match status" value="1"/>
</dbReference>
<keyword evidence="6 8" id="KW-0802">TPR repeat</keyword>
<protein>
    <submittedName>
        <fullName evidence="9">Peroxisome biogenesis protein 5</fullName>
    </submittedName>
</protein>
<feature type="repeat" description="TPR" evidence="8">
    <location>
        <begin position="679"/>
        <end position="712"/>
    </location>
</feature>
<evidence type="ECO:0000256" key="2">
    <source>
        <dbReference type="ARBA" id="ARBA00004496"/>
    </source>
</evidence>
<dbReference type="PROSITE" id="PS50293">
    <property type="entry name" value="TPR_REGION"/>
    <property type="match status" value="2"/>
</dbReference>
<dbReference type="SUPFAM" id="SSF48452">
    <property type="entry name" value="TPR-like"/>
    <property type="match status" value="1"/>
</dbReference>
<dbReference type="AlphaFoldDB" id="A0A1D6QKG3"/>
<keyword evidence="4" id="KW-0963">Cytoplasm</keyword>
<evidence type="ECO:0000256" key="6">
    <source>
        <dbReference type="ARBA" id="ARBA00022803"/>
    </source>
</evidence>
<evidence type="ECO:0000256" key="3">
    <source>
        <dbReference type="ARBA" id="ARBA00005348"/>
    </source>
</evidence>
<dbReference type="SMART" id="SM00028">
    <property type="entry name" value="TPR"/>
    <property type="match status" value="4"/>
</dbReference>
<sequence length="749" mass="82769">MALRHLVTGQNNCAPDGASSSNPLNALANAFLGQSSKAQSIKELPGSVSVPSTSGFSAPAPLSNIPGSENEFKQDQRPFVQGSDFIHGGPANDWIKSFRPPGVPELGGIEAHFPDFEQIYNNAGTTFQPPLDGPPQRVLSGVLHSFLTSGPAGVPFQPLPVPAALGLSESDKQCIRDRSCIMARHIFSDQPEEYIQAQVNTLLHSLDIDNRMRGPMHGQYPELQEYWNQSQSSMGPALMHNTADKWITEFGKQNNNPENWAKSFEQQYGPNGWASEFEQHQSQMAMGQMGGVNMANLAAMEQSRMLAQTLASNNDPKFQNSKFFQFVSKMSRGELIIEDNQVKEGLASQSSGWADEFQTQYKANANSWADQFAREEPCSDDISPLLSILQLSQGADKWVSEFSSQHNQGALNESWVDEFSKLNVTDEWAEEFSGGGFGESSADPWVDEFQEHLSSFKQSSGASRGVYVYSENNPYVGHPNPMQEGQELFRKGLLSEAVLALEAEVLKNPDNAEGWRLLGITHAENDDDQQAIAAMMRALEANPTNLEVLLALGVSHTNELEQGEALRYLYRWLQNHPKYGGLVPPQSTDSPYGPDVVRLFNDAAQMSPEDADVHVVLGVLYNLSREYDKAITSFKTAVQLKPQDYSLWNKLGATQANSIQSADAILAYQQALDLKPNYVRAWANMGISYANQGLYEDSIRYYVRAVTMNPKADNAWQYLRISLGNASRADMIAACDARNLDALQKEFPL</sequence>
<evidence type="ECO:0000256" key="8">
    <source>
        <dbReference type="PROSITE-ProRule" id="PRU00339"/>
    </source>
</evidence>
<comment type="similarity">
    <text evidence="3">Belongs to the peroxisomal targeting signal receptor family.</text>
</comment>
<keyword evidence="5" id="KW-0677">Repeat</keyword>
<evidence type="ECO:0000256" key="4">
    <source>
        <dbReference type="ARBA" id="ARBA00022490"/>
    </source>
</evidence>
<dbReference type="FunFam" id="1.25.40.10:FF:000110">
    <property type="entry name" value="Peroxisome biogenesis protein 5"/>
    <property type="match status" value="1"/>
</dbReference>
<name>A0A1D6QKG3_MAIZE</name>
<dbReference type="PANTHER" id="PTHR10130:SF0">
    <property type="entry name" value="GH08708P"/>
    <property type="match status" value="1"/>
</dbReference>
<dbReference type="EMBL" id="CM000780">
    <property type="protein sequence ID" value="AQK58208.1"/>
    <property type="molecule type" value="Genomic_DNA"/>
</dbReference>
<dbReference type="Pfam" id="PF13432">
    <property type="entry name" value="TPR_16"/>
    <property type="match status" value="2"/>
</dbReference>
<keyword evidence="7" id="KW-0576">Peroxisome</keyword>
<dbReference type="ExpressionAtlas" id="A0A1D6QKG3">
    <property type="expression patterns" value="baseline and differential"/>
</dbReference>
<organism evidence="9">
    <name type="scientific">Zea mays</name>
    <name type="common">Maize</name>
    <dbReference type="NCBI Taxonomy" id="4577"/>
    <lineage>
        <taxon>Eukaryota</taxon>
        <taxon>Viridiplantae</taxon>
        <taxon>Streptophyta</taxon>
        <taxon>Embryophyta</taxon>
        <taxon>Tracheophyta</taxon>
        <taxon>Spermatophyta</taxon>
        <taxon>Magnoliopsida</taxon>
        <taxon>Liliopsida</taxon>
        <taxon>Poales</taxon>
        <taxon>Poaceae</taxon>
        <taxon>PACMAD clade</taxon>
        <taxon>Panicoideae</taxon>
        <taxon>Andropogonodae</taxon>
        <taxon>Andropogoneae</taxon>
        <taxon>Tripsacinae</taxon>
        <taxon>Zea</taxon>
    </lineage>
</organism>
<feature type="repeat" description="TPR" evidence="8">
    <location>
        <begin position="512"/>
        <end position="545"/>
    </location>
</feature>
<evidence type="ECO:0000256" key="7">
    <source>
        <dbReference type="ARBA" id="ARBA00023140"/>
    </source>
</evidence>
<accession>A0A1D6QKG3</accession>
<feature type="repeat" description="TPR" evidence="8">
    <location>
        <begin position="611"/>
        <end position="644"/>
    </location>
</feature>
<dbReference type="Pfam" id="PF13414">
    <property type="entry name" value="TPR_11"/>
    <property type="match status" value="1"/>
</dbReference>
<dbReference type="InterPro" id="IPR019734">
    <property type="entry name" value="TPR_rpt"/>
</dbReference>
<feature type="repeat" description="TPR" evidence="8">
    <location>
        <begin position="645"/>
        <end position="678"/>
    </location>
</feature>
<dbReference type="PROSITE" id="PS50005">
    <property type="entry name" value="TPR"/>
    <property type="match status" value="4"/>
</dbReference>
<evidence type="ECO:0000256" key="5">
    <source>
        <dbReference type="ARBA" id="ARBA00022737"/>
    </source>
</evidence>
<evidence type="ECO:0000256" key="1">
    <source>
        <dbReference type="ARBA" id="ARBA00004275"/>
    </source>
</evidence>
<dbReference type="InterPro" id="IPR024111">
    <property type="entry name" value="PEX5/PEX5L"/>
</dbReference>
<dbReference type="InterPro" id="IPR011990">
    <property type="entry name" value="TPR-like_helical_dom_sf"/>
</dbReference>
<comment type="subcellular location">
    <subcellularLocation>
        <location evidence="2">Cytoplasm</location>
    </subcellularLocation>
    <subcellularLocation>
        <location evidence="1">Peroxisome</location>
    </subcellularLocation>
</comment>
<proteinExistence type="inferred from homology"/>
<gene>
    <name evidence="9" type="ORF">ZEAMMB73_Zm00001d052851</name>
</gene>